<dbReference type="CDD" id="cd03443">
    <property type="entry name" value="PaaI_thioesterase"/>
    <property type="match status" value="1"/>
</dbReference>
<evidence type="ECO:0000313" key="4">
    <source>
        <dbReference type="EMBL" id="MDY7225058.1"/>
    </source>
</evidence>
<dbReference type="Pfam" id="PF03061">
    <property type="entry name" value="4HBT"/>
    <property type="match status" value="1"/>
</dbReference>
<dbReference type="EMBL" id="JAXIVS010000001">
    <property type="protein sequence ID" value="MDY7225058.1"/>
    <property type="molecule type" value="Genomic_DNA"/>
</dbReference>
<evidence type="ECO:0000313" key="5">
    <source>
        <dbReference type="Proteomes" id="UP001291309"/>
    </source>
</evidence>
<gene>
    <name evidence="4" type="ORF">SYV04_01640</name>
</gene>
<organism evidence="4 5">
    <name type="scientific">Hyalangium rubrum</name>
    <dbReference type="NCBI Taxonomy" id="3103134"/>
    <lineage>
        <taxon>Bacteria</taxon>
        <taxon>Pseudomonadati</taxon>
        <taxon>Myxococcota</taxon>
        <taxon>Myxococcia</taxon>
        <taxon>Myxococcales</taxon>
        <taxon>Cystobacterineae</taxon>
        <taxon>Archangiaceae</taxon>
        <taxon>Hyalangium</taxon>
    </lineage>
</organism>
<sequence>MNDKLKERLGHFGQGGYDASLVGMDVLEVEGGKARVRLPVGEAVQNLHGALHGGAVATLVDVVGTLAIMSADREGRPGVSTDLNVSWFSPAPGGSTVLVEATALKSGRTLAFVQVDVRRERDGVLVAQGRMTKFLG</sequence>
<evidence type="ECO:0000256" key="1">
    <source>
        <dbReference type="ARBA" id="ARBA00008324"/>
    </source>
</evidence>
<dbReference type="PANTHER" id="PTHR21660:SF1">
    <property type="entry name" value="ACYL-COENZYME A THIOESTERASE 13"/>
    <property type="match status" value="1"/>
</dbReference>
<name>A0ABU5GX47_9BACT</name>
<dbReference type="EC" id="3.1.2.-" evidence="4"/>
<dbReference type="InterPro" id="IPR003736">
    <property type="entry name" value="PAAI_dom"/>
</dbReference>
<feature type="domain" description="Thioesterase" evidence="3">
    <location>
        <begin position="48"/>
        <end position="124"/>
    </location>
</feature>
<dbReference type="InterPro" id="IPR006683">
    <property type="entry name" value="Thioestr_dom"/>
</dbReference>
<dbReference type="SUPFAM" id="SSF54637">
    <property type="entry name" value="Thioesterase/thiol ester dehydrase-isomerase"/>
    <property type="match status" value="1"/>
</dbReference>
<comment type="caution">
    <text evidence="4">The sequence shown here is derived from an EMBL/GenBank/DDBJ whole genome shotgun (WGS) entry which is preliminary data.</text>
</comment>
<comment type="similarity">
    <text evidence="1">Belongs to the thioesterase PaaI family.</text>
</comment>
<reference evidence="4 5" key="1">
    <citation type="submission" date="2023-12" db="EMBL/GenBank/DDBJ databases">
        <title>the genome sequence of Hyalangium sp. s54d21.</title>
        <authorList>
            <person name="Zhang X."/>
        </authorList>
    </citation>
    <scope>NUCLEOTIDE SEQUENCE [LARGE SCALE GENOMIC DNA]</scope>
    <source>
        <strain evidence="5">s54d21</strain>
    </source>
</reference>
<keyword evidence="2 4" id="KW-0378">Hydrolase</keyword>
<dbReference type="Proteomes" id="UP001291309">
    <property type="component" value="Unassembled WGS sequence"/>
</dbReference>
<evidence type="ECO:0000256" key="2">
    <source>
        <dbReference type="ARBA" id="ARBA00022801"/>
    </source>
</evidence>
<dbReference type="PANTHER" id="PTHR21660">
    <property type="entry name" value="THIOESTERASE SUPERFAMILY MEMBER-RELATED"/>
    <property type="match status" value="1"/>
</dbReference>
<dbReference type="InterPro" id="IPR039298">
    <property type="entry name" value="ACOT13"/>
</dbReference>
<keyword evidence="5" id="KW-1185">Reference proteome</keyword>
<dbReference type="GO" id="GO:0016787">
    <property type="term" value="F:hydrolase activity"/>
    <property type="evidence" value="ECO:0007669"/>
    <property type="project" value="UniProtKB-KW"/>
</dbReference>
<dbReference type="InterPro" id="IPR029069">
    <property type="entry name" value="HotDog_dom_sf"/>
</dbReference>
<dbReference type="RefSeq" id="WP_321543779.1">
    <property type="nucleotide sequence ID" value="NZ_JAXIVS010000001.1"/>
</dbReference>
<dbReference type="Gene3D" id="3.10.129.10">
    <property type="entry name" value="Hotdog Thioesterase"/>
    <property type="match status" value="1"/>
</dbReference>
<dbReference type="NCBIfam" id="TIGR00369">
    <property type="entry name" value="unchar_dom_1"/>
    <property type="match status" value="1"/>
</dbReference>
<accession>A0ABU5GX47</accession>
<protein>
    <submittedName>
        <fullName evidence="4">PaaI family thioesterase</fullName>
        <ecNumber evidence="4">3.1.2.-</ecNumber>
    </submittedName>
</protein>
<evidence type="ECO:0000259" key="3">
    <source>
        <dbReference type="Pfam" id="PF03061"/>
    </source>
</evidence>
<proteinExistence type="inferred from homology"/>